<dbReference type="InterPro" id="IPR028889">
    <property type="entry name" value="USP"/>
</dbReference>
<reference evidence="4" key="2">
    <citation type="submission" date="2025-09" db="UniProtKB">
        <authorList>
            <consortium name="Ensembl"/>
        </authorList>
    </citation>
    <scope>IDENTIFICATION</scope>
</reference>
<dbReference type="Ensembl" id="ENSPKIT00000032001.1">
    <property type="protein sequence ID" value="ENSPKIP00000007930.1"/>
    <property type="gene ID" value="ENSPKIG00000023642.1"/>
</dbReference>
<dbReference type="Gene3D" id="3.90.70.10">
    <property type="entry name" value="Cysteine proteinases"/>
    <property type="match status" value="1"/>
</dbReference>
<dbReference type="Pfam" id="PF00443">
    <property type="entry name" value="UCH"/>
    <property type="match status" value="1"/>
</dbReference>
<dbReference type="InterPro" id="IPR018200">
    <property type="entry name" value="USP_CS"/>
</dbReference>
<accession>A0A3B3QQR0</accession>
<keyword evidence="1" id="KW-0833">Ubl conjugation pathway</keyword>
<keyword evidence="1" id="KW-0378">Hydrolase</keyword>
<dbReference type="InterPro" id="IPR001394">
    <property type="entry name" value="Peptidase_C19_UCH"/>
</dbReference>
<dbReference type="GeneTree" id="ENSGT00940000161929"/>
<proteinExistence type="inferred from homology"/>
<dbReference type="PANTHER" id="PTHR24006:SF915">
    <property type="entry name" value="UBIQUITIN CARBOXYL-TERMINAL HYDROLASE-RELATED"/>
    <property type="match status" value="1"/>
</dbReference>
<dbReference type="GO" id="GO:0006508">
    <property type="term" value="P:proteolysis"/>
    <property type="evidence" value="ECO:0007669"/>
    <property type="project" value="UniProtKB-KW"/>
</dbReference>
<name>A0A3B3QQR0_9TELE</name>
<dbReference type="PROSITE" id="PS00972">
    <property type="entry name" value="USP_1"/>
    <property type="match status" value="1"/>
</dbReference>
<dbReference type="InterPro" id="IPR038765">
    <property type="entry name" value="Papain-like_cys_pep_sf"/>
</dbReference>
<organism evidence="4 5">
    <name type="scientific">Paramormyrops kingsleyae</name>
    <dbReference type="NCBI Taxonomy" id="1676925"/>
    <lineage>
        <taxon>Eukaryota</taxon>
        <taxon>Metazoa</taxon>
        <taxon>Chordata</taxon>
        <taxon>Craniata</taxon>
        <taxon>Vertebrata</taxon>
        <taxon>Euteleostomi</taxon>
        <taxon>Actinopterygii</taxon>
        <taxon>Neopterygii</taxon>
        <taxon>Teleostei</taxon>
        <taxon>Osteoglossocephala</taxon>
        <taxon>Osteoglossomorpha</taxon>
        <taxon>Osteoglossiformes</taxon>
        <taxon>Mormyridae</taxon>
        <taxon>Paramormyrops</taxon>
    </lineage>
</organism>
<keyword evidence="5" id="KW-1185">Reference proteome</keyword>
<reference evidence="4" key="1">
    <citation type="submission" date="2025-08" db="UniProtKB">
        <authorList>
            <consortium name="Ensembl"/>
        </authorList>
    </citation>
    <scope>IDENTIFICATION</scope>
</reference>
<comment type="catalytic activity">
    <reaction evidence="1">
        <text>Thiol-dependent hydrolysis of ester, thioester, amide, peptide and isopeptide bonds formed by the C-terminal Gly of ubiquitin (a 76-residue protein attached to proteins as an intracellular targeting signal).</text>
        <dbReference type="EC" id="3.4.19.12"/>
    </reaction>
</comment>
<evidence type="ECO:0000259" key="3">
    <source>
        <dbReference type="PROSITE" id="PS50235"/>
    </source>
</evidence>
<feature type="region of interest" description="Disordered" evidence="2">
    <location>
        <begin position="66"/>
        <end position="134"/>
    </location>
</feature>
<feature type="compositionally biased region" description="Basic and acidic residues" evidence="2">
    <location>
        <begin position="66"/>
        <end position="80"/>
    </location>
</feature>
<dbReference type="STRING" id="1676925.ENSPKIP00000007930"/>
<evidence type="ECO:0000313" key="4">
    <source>
        <dbReference type="Ensembl" id="ENSPKIP00000007930.1"/>
    </source>
</evidence>
<evidence type="ECO:0000313" key="5">
    <source>
        <dbReference type="Proteomes" id="UP000261540"/>
    </source>
</evidence>
<protein>
    <recommendedName>
        <fullName evidence="1">Ubiquitin carboxyl-terminal hydrolase</fullName>
        <ecNumber evidence="1">3.4.19.12</ecNumber>
    </recommendedName>
</protein>
<dbReference type="GO" id="GO:0000082">
    <property type="term" value="P:G1/S transition of mitotic cell cycle"/>
    <property type="evidence" value="ECO:0007669"/>
    <property type="project" value="TreeGrafter"/>
</dbReference>
<feature type="compositionally biased region" description="Polar residues" evidence="2">
    <location>
        <begin position="82"/>
        <end position="119"/>
    </location>
</feature>
<dbReference type="PANTHER" id="PTHR24006">
    <property type="entry name" value="UBIQUITIN CARBOXYL-TERMINAL HYDROLASE"/>
    <property type="match status" value="1"/>
</dbReference>
<dbReference type="SUPFAM" id="SSF54001">
    <property type="entry name" value="Cysteine proteinases"/>
    <property type="match status" value="1"/>
</dbReference>
<dbReference type="PROSITE" id="PS50235">
    <property type="entry name" value="USP_3"/>
    <property type="match status" value="1"/>
</dbReference>
<evidence type="ECO:0000256" key="2">
    <source>
        <dbReference type="SAM" id="MobiDB-lite"/>
    </source>
</evidence>
<dbReference type="GO" id="GO:0005634">
    <property type="term" value="C:nucleus"/>
    <property type="evidence" value="ECO:0007669"/>
    <property type="project" value="TreeGrafter"/>
</dbReference>
<dbReference type="GO" id="GO:0004843">
    <property type="term" value="F:cysteine-type deubiquitinase activity"/>
    <property type="evidence" value="ECO:0007669"/>
    <property type="project" value="UniProtKB-UniRule"/>
</dbReference>
<dbReference type="GO" id="GO:0005829">
    <property type="term" value="C:cytosol"/>
    <property type="evidence" value="ECO:0007669"/>
    <property type="project" value="TreeGrafter"/>
</dbReference>
<dbReference type="AlphaFoldDB" id="A0A3B3QQR0"/>
<keyword evidence="1" id="KW-0645">Protease</keyword>
<dbReference type="Proteomes" id="UP000261540">
    <property type="component" value="Unplaced"/>
</dbReference>
<evidence type="ECO:0000256" key="1">
    <source>
        <dbReference type="RuleBase" id="RU366025"/>
    </source>
</evidence>
<feature type="domain" description="USP" evidence="3">
    <location>
        <begin position="164"/>
        <end position="561"/>
    </location>
</feature>
<dbReference type="EC" id="3.4.19.12" evidence="1"/>
<dbReference type="InterPro" id="IPR050164">
    <property type="entry name" value="Peptidase_C19"/>
</dbReference>
<keyword evidence="1" id="KW-0788">Thiol protease</keyword>
<comment type="similarity">
    <text evidence="1">Belongs to the peptidase C19 family.</text>
</comment>
<dbReference type="PROSITE" id="PS00973">
    <property type="entry name" value="USP_2"/>
    <property type="match status" value="1"/>
</dbReference>
<feature type="region of interest" description="Disordered" evidence="2">
    <location>
        <begin position="399"/>
        <end position="431"/>
    </location>
</feature>
<sequence>MMAHHKMYFSCGFLCCWTKKKQRDIAATEGAVDDRVTKEKPQKKRIKFGRKFPWLKLVKSRAQESSDDDGHVSVDCRDSGDSDTLTSSQSPSLVTVDSESLTSGTSPTGSDVEEQQSPPGVTRDIPPNEGPSQSLRRIPKWQILLCMADRGDAGDGEHQRLVCLGLPNLGQTCYMNATLQCFFHLPTFCKDVRRQEEHWGLVPYADLIRYFSDLLSARCGSRSRQKKTLLRNLIHTVSDQFAEDEQNDAHEFFSCLMSQLNELGTLIQAWDGAAMYACPVEGNLSFQMLCQRTCTSCGAQSSRMEEFTSLSLDVLPHLSVEDLLKIYFKDCEVEFRCATCRGSHAVLSWAFITLPRVLVLHMKRFSFTPQFELVKVQDPVLLRREISLLPHFREISQLTGTPQAAQLPEAHGTESQTTEEAQMPAEEQPGDASRMLIEDAERDDALEGESDTVCENLHTVDSLPPAETGPETEQQTSALLREETAVSETSEGQPAGHQYQLVGILSHLGSRATSGHYVSDTFSVEEMGWLSFSDHVVTRSEEEQVLRKRESSAYMLFYTQQESLH</sequence>
<dbReference type="GO" id="GO:0016579">
    <property type="term" value="P:protein deubiquitination"/>
    <property type="evidence" value="ECO:0007669"/>
    <property type="project" value="InterPro"/>
</dbReference>
<dbReference type="CDD" id="cd02257">
    <property type="entry name" value="Peptidase_C19"/>
    <property type="match status" value="1"/>
</dbReference>